<feature type="signal peptide" evidence="1">
    <location>
        <begin position="1"/>
        <end position="27"/>
    </location>
</feature>
<proteinExistence type="predicted"/>
<accession>A0A4R6IQ69</accession>
<comment type="caution">
    <text evidence="2">The sequence shown here is derived from an EMBL/GenBank/DDBJ whole genome shotgun (WGS) entry which is preliminary data.</text>
</comment>
<dbReference type="Pfam" id="PF11751">
    <property type="entry name" value="PorP_SprF"/>
    <property type="match status" value="1"/>
</dbReference>
<dbReference type="NCBIfam" id="TIGR03519">
    <property type="entry name" value="T9SS_PorP_fam"/>
    <property type="match status" value="1"/>
</dbReference>
<organism evidence="2 3">
    <name type="scientific">Pedobacter duraquae</name>
    <dbReference type="NCBI Taxonomy" id="425511"/>
    <lineage>
        <taxon>Bacteria</taxon>
        <taxon>Pseudomonadati</taxon>
        <taxon>Bacteroidota</taxon>
        <taxon>Sphingobacteriia</taxon>
        <taxon>Sphingobacteriales</taxon>
        <taxon>Sphingobacteriaceae</taxon>
        <taxon>Pedobacter</taxon>
    </lineage>
</organism>
<keyword evidence="3" id="KW-1185">Reference proteome</keyword>
<dbReference type="RefSeq" id="WP_243732224.1">
    <property type="nucleotide sequence ID" value="NZ_SNWM01000001.1"/>
</dbReference>
<evidence type="ECO:0000313" key="3">
    <source>
        <dbReference type="Proteomes" id="UP000295499"/>
    </source>
</evidence>
<dbReference type="EMBL" id="SNWM01000001">
    <property type="protein sequence ID" value="TDO24331.1"/>
    <property type="molecule type" value="Genomic_DNA"/>
</dbReference>
<keyword evidence="1" id="KW-0732">Signal</keyword>
<name>A0A4R6IQ69_9SPHI</name>
<gene>
    <name evidence="2" type="ORF">CLV32_0620</name>
</gene>
<reference evidence="2 3" key="1">
    <citation type="submission" date="2019-03" db="EMBL/GenBank/DDBJ databases">
        <title>Genomic Encyclopedia of Archaeal and Bacterial Type Strains, Phase II (KMG-II): from individual species to whole genera.</title>
        <authorList>
            <person name="Goeker M."/>
        </authorList>
    </citation>
    <scope>NUCLEOTIDE SEQUENCE [LARGE SCALE GENOMIC DNA]</scope>
    <source>
        <strain evidence="2 3">DSM 19034</strain>
    </source>
</reference>
<dbReference type="InterPro" id="IPR019861">
    <property type="entry name" value="PorP/SprF_Bacteroidetes"/>
</dbReference>
<evidence type="ECO:0000313" key="2">
    <source>
        <dbReference type="EMBL" id="TDO24331.1"/>
    </source>
</evidence>
<protein>
    <submittedName>
        <fullName evidence="2">Type IX secretion system PorP/SprF family membrane protein</fullName>
    </submittedName>
</protein>
<dbReference type="AlphaFoldDB" id="A0A4R6IQ69"/>
<dbReference type="Proteomes" id="UP000295499">
    <property type="component" value="Unassembled WGS sequence"/>
</dbReference>
<feature type="chain" id="PRO_5020931320" evidence="1">
    <location>
        <begin position="28"/>
        <end position="335"/>
    </location>
</feature>
<sequence length="335" mass="36948">MWQMTQLKLLKIIAAGLLILLGVSANAQQDTQFTQFIFNGLSINPAYAGYKEDLFVQATYRSQWQGLVGAPKSFSISADGTLTNKNVGLGLVVTNDQIGAQRYLSAFANYAYRLPLNYDGSQRLAFGIGVGLSQIGIDGTKLQGVQSGDALIPTGLQSQRLPDARFGVYYSDDSFFAGISATNMLARYFATNNQTTILAPVPQPHYFFTAGALIPLDDDFKLKPVVLLKEDTKAPGSLDLSTFLLMKERLWIGLFYRSSVNLFPKSNLQSGLPKENAMGAIVQIFASSKFRIGYSYDYSLSGLGSYNYGSHELSIGIYLNDRRNDGNRRLRCYDF</sequence>
<evidence type="ECO:0000256" key="1">
    <source>
        <dbReference type="SAM" id="SignalP"/>
    </source>
</evidence>